<evidence type="ECO:0000313" key="1">
    <source>
        <dbReference type="EMBL" id="KAI4376353.1"/>
    </source>
</evidence>
<gene>
    <name evidence="1" type="ORF">MLD38_014123</name>
</gene>
<proteinExistence type="predicted"/>
<dbReference type="EMBL" id="CM042883">
    <property type="protein sequence ID" value="KAI4376353.1"/>
    <property type="molecule type" value="Genomic_DNA"/>
</dbReference>
<organism evidence="1 2">
    <name type="scientific">Melastoma candidum</name>
    <dbReference type="NCBI Taxonomy" id="119954"/>
    <lineage>
        <taxon>Eukaryota</taxon>
        <taxon>Viridiplantae</taxon>
        <taxon>Streptophyta</taxon>
        <taxon>Embryophyta</taxon>
        <taxon>Tracheophyta</taxon>
        <taxon>Spermatophyta</taxon>
        <taxon>Magnoliopsida</taxon>
        <taxon>eudicotyledons</taxon>
        <taxon>Gunneridae</taxon>
        <taxon>Pentapetalae</taxon>
        <taxon>rosids</taxon>
        <taxon>malvids</taxon>
        <taxon>Myrtales</taxon>
        <taxon>Melastomataceae</taxon>
        <taxon>Melastomatoideae</taxon>
        <taxon>Melastomateae</taxon>
        <taxon>Melastoma</taxon>
    </lineage>
</organism>
<evidence type="ECO:0000313" key="2">
    <source>
        <dbReference type="Proteomes" id="UP001057402"/>
    </source>
</evidence>
<keyword evidence="2" id="KW-1185">Reference proteome</keyword>
<reference evidence="2" key="1">
    <citation type="journal article" date="2023" name="Front. Plant Sci.">
        <title>Chromosomal-level genome assembly of Melastoma candidum provides insights into trichome evolution.</title>
        <authorList>
            <person name="Zhong Y."/>
            <person name="Wu W."/>
            <person name="Sun C."/>
            <person name="Zou P."/>
            <person name="Liu Y."/>
            <person name="Dai S."/>
            <person name="Zhou R."/>
        </authorList>
    </citation>
    <scope>NUCLEOTIDE SEQUENCE [LARGE SCALE GENOMIC DNA]</scope>
</reference>
<name>A0ACB9RFY4_9MYRT</name>
<comment type="caution">
    <text evidence="1">The sequence shown here is derived from an EMBL/GenBank/DDBJ whole genome shotgun (WGS) entry which is preliminary data.</text>
</comment>
<sequence length="117" mass="12282">MGLSGLRTTVPKKKMDKNKGRTDLLAAGRKKLQQFRQKKDGKGSSAHGKSSKKHVKSEPAEDDSDSKVSQSAPVMSIDDTEPGATAGNSGAVVSSSQHSESNLFPAETPVSSMLEGP</sequence>
<accession>A0ACB9RFY4</accession>
<dbReference type="Proteomes" id="UP001057402">
    <property type="component" value="Chromosome 4"/>
</dbReference>
<protein>
    <submittedName>
        <fullName evidence="1">Uncharacterized protein</fullName>
    </submittedName>
</protein>